<name>A0A0D3HSA2_9ORYZ</name>
<evidence type="ECO:0000256" key="1">
    <source>
        <dbReference type="SAM" id="MobiDB-lite"/>
    </source>
</evidence>
<protein>
    <submittedName>
        <fullName evidence="2">Uncharacterized protein</fullName>
    </submittedName>
</protein>
<dbReference type="PaxDb" id="65489-OBART12G05420.1"/>
<evidence type="ECO:0000313" key="2">
    <source>
        <dbReference type="EnsemblPlants" id="OBART12G05420.1"/>
    </source>
</evidence>
<sequence length="188" mass="20190">MAAAGGGHSGEARRQPGGAPRRRRAATLHGHRQGGAGVCRRRGRLEGANDAGIDGARWERRRTAPRRQPAVGTEVKLPALNRARAEGRWCSPTLLWSWFGVSGGEQLSLASATPRSSWSATKRFNYGTVIANSLLSYPRKSGEAVNEMTSLWFGVSGGEQLSLASATPRSSWSASSSSEAVQLRHCHR</sequence>
<accession>A0A0D3HSA2</accession>
<feature type="compositionally biased region" description="Basic residues" evidence="1">
    <location>
        <begin position="20"/>
        <end position="32"/>
    </location>
</feature>
<dbReference type="Gramene" id="OBART12G05420.1">
    <property type="protein sequence ID" value="OBART12G05420.1"/>
    <property type="gene ID" value="OBART12G05420"/>
</dbReference>
<keyword evidence="3" id="KW-1185">Reference proteome</keyword>
<proteinExistence type="predicted"/>
<reference evidence="2" key="1">
    <citation type="journal article" date="2009" name="Rice">
        <title>De Novo Next Generation Sequencing of Plant Genomes.</title>
        <authorList>
            <person name="Rounsley S."/>
            <person name="Marri P.R."/>
            <person name="Yu Y."/>
            <person name="He R."/>
            <person name="Sisneros N."/>
            <person name="Goicoechea J.L."/>
            <person name="Lee S.J."/>
            <person name="Angelova A."/>
            <person name="Kudrna D."/>
            <person name="Luo M."/>
            <person name="Affourtit J."/>
            <person name="Desany B."/>
            <person name="Knight J."/>
            <person name="Niazi F."/>
            <person name="Egholm M."/>
            <person name="Wing R.A."/>
        </authorList>
    </citation>
    <scope>NUCLEOTIDE SEQUENCE [LARGE SCALE GENOMIC DNA]</scope>
    <source>
        <strain evidence="2">cv. IRGC 105608</strain>
    </source>
</reference>
<organism evidence="2">
    <name type="scientific">Oryza barthii</name>
    <dbReference type="NCBI Taxonomy" id="65489"/>
    <lineage>
        <taxon>Eukaryota</taxon>
        <taxon>Viridiplantae</taxon>
        <taxon>Streptophyta</taxon>
        <taxon>Embryophyta</taxon>
        <taxon>Tracheophyta</taxon>
        <taxon>Spermatophyta</taxon>
        <taxon>Magnoliopsida</taxon>
        <taxon>Liliopsida</taxon>
        <taxon>Poales</taxon>
        <taxon>Poaceae</taxon>
        <taxon>BOP clade</taxon>
        <taxon>Oryzoideae</taxon>
        <taxon>Oryzeae</taxon>
        <taxon>Oryzinae</taxon>
        <taxon>Oryza</taxon>
    </lineage>
</organism>
<feature type="region of interest" description="Disordered" evidence="1">
    <location>
        <begin position="1"/>
        <end position="44"/>
    </location>
</feature>
<dbReference type="HOGENOM" id="CLU_1443105_0_0_1"/>
<reference evidence="2" key="2">
    <citation type="submission" date="2015-03" db="UniProtKB">
        <authorList>
            <consortium name="EnsemblPlants"/>
        </authorList>
    </citation>
    <scope>IDENTIFICATION</scope>
</reference>
<evidence type="ECO:0000313" key="3">
    <source>
        <dbReference type="Proteomes" id="UP000026960"/>
    </source>
</evidence>
<dbReference type="Proteomes" id="UP000026960">
    <property type="component" value="Chromosome 12"/>
</dbReference>
<dbReference type="EnsemblPlants" id="OBART12G05420.1">
    <property type="protein sequence ID" value="OBART12G05420.1"/>
    <property type="gene ID" value="OBART12G05420"/>
</dbReference>
<dbReference type="AlphaFoldDB" id="A0A0D3HSA2"/>